<feature type="compositionally biased region" description="Low complexity" evidence="1">
    <location>
        <begin position="81"/>
        <end position="96"/>
    </location>
</feature>
<sequence length="137" mass="15390">MEAESYAMTAAQEKMYLDWSAEQRMTYQEWPIAAQEYYWTLNDTQKNVWWNTLTNDQRVKIVNMVPEQRMAAWQSINSQLSGSATATTTSTTSGSAKINYTSNAMVQPTPGDEGPPPADLPICEPMQQDNCINRGAV</sequence>
<comment type="caution">
    <text evidence="2">The sequence shown here is derived from an EMBL/GenBank/DDBJ whole genome shotgun (WGS) entry which is preliminary data.</text>
</comment>
<evidence type="ECO:0000313" key="2">
    <source>
        <dbReference type="EMBL" id="MBY8338231.1"/>
    </source>
</evidence>
<evidence type="ECO:0000256" key="1">
    <source>
        <dbReference type="SAM" id="MobiDB-lite"/>
    </source>
</evidence>
<keyword evidence="3" id="KW-1185">Reference proteome</keyword>
<evidence type="ECO:0000313" key="3">
    <source>
        <dbReference type="Proteomes" id="UP000759298"/>
    </source>
</evidence>
<protein>
    <recommendedName>
        <fullName evidence="4">DUF3106 domain-containing protein</fullName>
    </recommendedName>
</protein>
<gene>
    <name evidence="2" type="ORF">KYN89_14365</name>
</gene>
<evidence type="ECO:0008006" key="4">
    <source>
        <dbReference type="Google" id="ProtNLM"/>
    </source>
</evidence>
<dbReference type="EMBL" id="JAHWXP010000004">
    <property type="protein sequence ID" value="MBY8338231.1"/>
    <property type="molecule type" value="Genomic_DNA"/>
</dbReference>
<dbReference type="Proteomes" id="UP000759298">
    <property type="component" value="Unassembled WGS sequence"/>
</dbReference>
<organism evidence="2 3">
    <name type="scientific">Alteriqipengyuania abyssalis</name>
    <dbReference type="NCBI Taxonomy" id="2860200"/>
    <lineage>
        <taxon>Bacteria</taxon>
        <taxon>Pseudomonadati</taxon>
        <taxon>Pseudomonadota</taxon>
        <taxon>Alphaproteobacteria</taxon>
        <taxon>Sphingomonadales</taxon>
        <taxon>Erythrobacteraceae</taxon>
        <taxon>Alteriqipengyuania</taxon>
    </lineage>
</organism>
<name>A0ABS7PGW9_9SPHN</name>
<accession>A0ABS7PGW9</accession>
<proteinExistence type="predicted"/>
<reference evidence="2 3" key="1">
    <citation type="submission" date="2021-07" db="EMBL/GenBank/DDBJ databases">
        <title>Alteriqipengyuania abyssalis NZ-12B nov, sp.nov isolated from deep sea sponge in pacific ocean.</title>
        <authorList>
            <person name="Tareen S."/>
            <person name="Wink J."/>
        </authorList>
    </citation>
    <scope>NUCLEOTIDE SEQUENCE [LARGE SCALE GENOMIC DNA]</scope>
    <source>
        <strain evidence="2 3">NZ-12B</strain>
    </source>
</reference>
<feature type="region of interest" description="Disordered" evidence="1">
    <location>
        <begin position="81"/>
        <end position="117"/>
    </location>
</feature>